<evidence type="ECO:0000313" key="12">
    <source>
        <dbReference type="Proteomes" id="UP000007472"/>
    </source>
</evidence>
<dbReference type="Pfam" id="PF00528">
    <property type="entry name" value="BPD_transp_1"/>
    <property type="match status" value="1"/>
</dbReference>
<keyword evidence="3 9" id="KW-0813">Transport</keyword>
<feature type="transmembrane region" description="Helical" evidence="9">
    <location>
        <begin position="12"/>
        <end position="41"/>
    </location>
</feature>
<dbReference type="GO" id="GO:0022857">
    <property type="term" value="F:transmembrane transporter activity"/>
    <property type="evidence" value="ECO:0007669"/>
    <property type="project" value="InterPro"/>
</dbReference>
<keyword evidence="6 9" id="KW-0812">Transmembrane</keyword>
<evidence type="ECO:0000256" key="6">
    <source>
        <dbReference type="ARBA" id="ARBA00022692"/>
    </source>
</evidence>
<evidence type="ECO:0000256" key="1">
    <source>
        <dbReference type="ARBA" id="ARBA00004429"/>
    </source>
</evidence>
<evidence type="ECO:0000259" key="10">
    <source>
        <dbReference type="PROSITE" id="PS50928"/>
    </source>
</evidence>
<feature type="transmembrane region" description="Helical" evidence="9">
    <location>
        <begin position="62"/>
        <end position="80"/>
    </location>
</feature>
<evidence type="ECO:0000256" key="5">
    <source>
        <dbReference type="ARBA" id="ARBA00022519"/>
    </source>
</evidence>
<dbReference type="GO" id="GO:0043190">
    <property type="term" value="C:ATP-binding cassette (ABC) transporter complex"/>
    <property type="evidence" value="ECO:0007669"/>
    <property type="project" value="InterPro"/>
</dbReference>
<feature type="transmembrane region" description="Helical" evidence="9">
    <location>
        <begin position="92"/>
        <end position="112"/>
    </location>
</feature>
<keyword evidence="7 9" id="KW-1133">Transmembrane helix</keyword>
<organism evidence="11 12">
    <name type="scientific">Taylorella equigenitalis (strain MCE9)</name>
    <dbReference type="NCBI Taxonomy" id="937774"/>
    <lineage>
        <taxon>Bacteria</taxon>
        <taxon>Pseudomonadati</taxon>
        <taxon>Pseudomonadota</taxon>
        <taxon>Betaproteobacteria</taxon>
        <taxon>Burkholderiales</taxon>
        <taxon>Alcaligenaceae</taxon>
        <taxon>Taylorella</taxon>
    </lineage>
</organism>
<comment type="similarity">
    <text evidence="2">Belongs to the binding-protein-dependent transport system permease family. HisMQ subfamily.</text>
</comment>
<name>A0A654KGU7_TAYEM</name>
<dbReference type="PANTHER" id="PTHR30133">
    <property type="entry name" value="CATIONIC AMINO ACID TRANSPORTER, MEMBRANE COMPONENT"/>
    <property type="match status" value="1"/>
</dbReference>
<evidence type="ECO:0000256" key="3">
    <source>
        <dbReference type="ARBA" id="ARBA00022448"/>
    </source>
</evidence>
<dbReference type="InterPro" id="IPR035906">
    <property type="entry name" value="MetI-like_sf"/>
</dbReference>
<feature type="transmembrane region" description="Helical" evidence="9">
    <location>
        <begin position="191"/>
        <end position="215"/>
    </location>
</feature>
<sequence length="228" mass="25320">MLEGYEGQILHGTISTIVLALSSLVVAFLLGMLTAVAKVFGNRFFKFIATLYTTLIRSVPDLVLMLLIFFGIQILLNSITDAIGVDQIDLNPFVTGVLTIGFVYGAFFGETFRGAFLAVPKGQYEASIAYGLSQHRTMWHIMFPQMMRYALPGVGNNWLIVLKATALVSILGLQDLVLVTQEAGRATQKMFLFIFVAGVIYLLLTTISNIFLYWLERRYSAGIKEVDI</sequence>
<evidence type="ECO:0000256" key="2">
    <source>
        <dbReference type="ARBA" id="ARBA00010072"/>
    </source>
</evidence>
<dbReference type="SUPFAM" id="SSF161098">
    <property type="entry name" value="MetI-like"/>
    <property type="match status" value="1"/>
</dbReference>
<dbReference type="InterPro" id="IPR051613">
    <property type="entry name" value="ABC_transp_permease_HisMQ"/>
</dbReference>
<keyword evidence="5" id="KW-0997">Cell inner membrane</keyword>
<protein>
    <submittedName>
        <fullName evidence="11">Histidine ABC transporter, permease protein HisQ</fullName>
    </submittedName>
</protein>
<dbReference type="InterPro" id="IPR000515">
    <property type="entry name" value="MetI-like"/>
</dbReference>
<evidence type="ECO:0000256" key="8">
    <source>
        <dbReference type="ARBA" id="ARBA00023136"/>
    </source>
</evidence>
<feature type="transmembrane region" description="Helical" evidence="9">
    <location>
        <begin position="149"/>
        <end position="171"/>
    </location>
</feature>
<keyword evidence="8 9" id="KW-0472">Membrane</keyword>
<evidence type="ECO:0000256" key="4">
    <source>
        <dbReference type="ARBA" id="ARBA00022475"/>
    </source>
</evidence>
<dbReference type="Proteomes" id="UP000007472">
    <property type="component" value="Chromosome"/>
</dbReference>
<proteinExistence type="inferred from homology"/>
<feature type="domain" description="ABC transmembrane type-1" evidence="10">
    <location>
        <begin position="13"/>
        <end position="212"/>
    </location>
</feature>
<dbReference type="CDD" id="cd06261">
    <property type="entry name" value="TM_PBP2"/>
    <property type="match status" value="1"/>
</dbReference>
<dbReference type="PROSITE" id="PS50928">
    <property type="entry name" value="ABC_TM1"/>
    <property type="match status" value="1"/>
</dbReference>
<accession>A0A654KGU7</accession>
<gene>
    <name evidence="11" type="ordered locus">TEQUI_0667</name>
</gene>
<comment type="subcellular location">
    <subcellularLocation>
        <location evidence="1">Cell inner membrane</location>
        <topology evidence="1">Multi-pass membrane protein</topology>
    </subcellularLocation>
    <subcellularLocation>
        <location evidence="9">Cell membrane</location>
        <topology evidence="9">Multi-pass membrane protein</topology>
    </subcellularLocation>
</comment>
<dbReference type="AlphaFoldDB" id="A0A654KGU7"/>
<evidence type="ECO:0000256" key="9">
    <source>
        <dbReference type="RuleBase" id="RU363032"/>
    </source>
</evidence>
<dbReference type="PANTHER" id="PTHR30133:SF1">
    <property type="entry name" value="HISTIDINE TRANSPORT SYSTEM PERMEASE PROTEIN HISQ"/>
    <property type="match status" value="1"/>
</dbReference>
<evidence type="ECO:0000313" key="11">
    <source>
        <dbReference type="EMBL" id="ADU91605.1"/>
    </source>
</evidence>
<dbReference type="Gene3D" id="1.10.3720.10">
    <property type="entry name" value="MetI-like"/>
    <property type="match status" value="1"/>
</dbReference>
<dbReference type="KEGG" id="teq:TEQUI_0667"/>
<dbReference type="InterPro" id="IPR010065">
    <property type="entry name" value="AA_ABC_transptr_permease_3TM"/>
</dbReference>
<evidence type="ECO:0000256" key="7">
    <source>
        <dbReference type="ARBA" id="ARBA00022989"/>
    </source>
</evidence>
<reference evidence="11 12" key="1">
    <citation type="journal article" date="2011" name="J. Bacteriol.">
        <title>Genome sequence of Taylorella equigenitalis MCE9, the causative agent of contagious equine metritis.</title>
        <authorList>
            <person name="Hebert L."/>
            <person name="Moumen B."/>
            <person name="Duquesne F."/>
            <person name="Breuil M.F."/>
            <person name="Laugier C."/>
            <person name="Batto J.M."/>
            <person name="Renault P."/>
            <person name="Petry S."/>
        </authorList>
    </citation>
    <scope>NUCLEOTIDE SEQUENCE [LARGE SCALE GENOMIC DNA]</scope>
    <source>
        <strain evidence="11 12">MCE9</strain>
    </source>
</reference>
<dbReference type="NCBIfam" id="TIGR01726">
    <property type="entry name" value="HEQRo_perm_3TM"/>
    <property type="match status" value="1"/>
</dbReference>
<keyword evidence="4" id="KW-1003">Cell membrane</keyword>
<dbReference type="EMBL" id="CP002456">
    <property type="protein sequence ID" value="ADU91605.1"/>
    <property type="molecule type" value="Genomic_DNA"/>
</dbReference>